<evidence type="ECO:0000313" key="2">
    <source>
        <dbReference type="Proteomes" id="UP000184356"/>
    </source>
</evidence>
<proteinExistence type="predicted"/>
<dbReference type="EMBL" id="KV878585">
    <property type="protein sequence ID" value="OJJ59947.1"/>
    <property type="molecule type" value="Genomic_DNA"/>
</dbReference>
<keyword evidence="2" id="KW-1185">Reference proteome</keyword>
<dbReference type="AlphaFoldDB" id="A0A1L9TKJ1"/>
<dbReference type="SUPFAM" id="SSF54427">
    <property type="entry name" value="NTF2-like"/>
    <property type="match status" value="1"/>
</dbReference>
<sequence>MPSSPGLVGCSPLLILQSRLLFHPTLIHTPTYSSLKMADAQGLPDYVLDPNAVLGDTDAAWRYGRPPSYKKTREYYEQTRQMTHEATSLPSLVENLVKNWEIEASFKTSLSDWRTVDQSCYTFSLNGGPAMTGEDMLKVGTYNALITPNKYYDPAQNDFEASHKSFKRMMPTFAWEVKEVYSGPPVVVFRWRHWGVMGSDYVGKNDQGETVRVKAHGGVIDIEGIVVARVNEKLQLQKIDVWFDPMDMFRQIAKEESGLKMDDVAAATGACPVMGGKKDE</sequence>
<dbReference type="InterPro" id="IPR053218">
    <property type="entry name" value="Pathogen-related_defense"/>
</dbReference>
<gene>
    <name evidence="1" type="ORF">ASPSYDRAFT_44348</name>
</gene>
<dbReference type="Gene3D" id="3.10.450.50">
    <property type="match status" value="1"/>
</dbReference>
<dbReference type="PANTHER" id="PTHR31723:SF10">
    <property type="entry name" value="PATHOGEN-RELATED PROTEIN"/>
    <property type="match status" value="1"/>
</dbReference>
<dbReference type="VEuPathDB" id="FungiDB:ASPSYDRAFT_44348"/>
<evidence type="ECO:0008006" key="3">
    <source>
        <dbReference type="Google" id="ProtNLM"/>
    </source>
</evidence>
<dbReference type="RefSeq" id="XP_040703753.1">
    <property type="nucleotide sequence ID" value="XM_040846835.1"/>
</dbReference>
<organism evidence="1 2">
    <name type="scientific">Aspergillus sydowii CBS 593.65</name>
    <dbReference type="NCBI Taxonomy" id="1036612"/>
    <lineage>
        <taxon>Eukaryota</taxon>
        <taxon>Fungi</taxon>
        <taxon>Dikarya</taxon>
        <taxon>Ascomycota</taxon>
        <taxon>Pezizomycotina</taxon>
        <taxon>Eurotiomycetes</taxon>
        <taxon>Eurotiomycetidae</taxon>
        <taxon>Eurotiales</taxon>
        <taxon>Aspergillaceae</taxon>
        <taxon>Aspergillus</taxon>
        <taxon>Aspergillus subgen. Nidulantes</taxon>
    </lineage>
</organism>
<dbReference type="GeneID" id="63762908"/>
<dbReference type="Proteomes" id="UP000184356">
    <property type="component" value="Unassembled WGS sequence"/>
</dbReference>
<dbReference type="PANTHER" id="PTHR31723">
    <property type="entry name" value="PATHOGENESIS-RELATED FAMILY PROTEIN"/>
    <property type="match status" value="1"/>
</dbReference>
<name>A0A1L9TKJ1_9EURO</name>
<evidence type="ECO:0000313" key="1">
    <source>
        <dbReference type="EMBL" id="OJJ59947.1"/>
    </source>
</evidence>
<protein>
    <recommendedName>
        <fullName evidence="3">SnoaL-like domain-containing protein</fullName>
    </recommendedName>
</protein>
<dbReference type="InterPro" id="IPR032710">
    <property type="entry name" value="NTF2-like_dom_sf"/>
</dbReference>
<dbReference type="OrthoDB" id="65445at2759"/>
<accession>A0A1L9TKJ1</accession>
<reference evidence="2" key="1">
    <citation type="journal article" date="2017" name="Genome Biol.">
        <title>Comparative genomics reveals high biological diversity and specific adaptations in the industrially and medically important fungal genus Aspergillus.</title>
        <authorList>
            <person name="de Vries R.P."/>
            <person name="Riley R."/>
            <person name="Wiebenga A."/>
            <person name="Aguilar-Osorio G."/>
            <person name="Amillis S."/>
            <person name="Uchima C.A."/>
            <person name="Anderluh G."/>
            <person name="Asadollahi M."/>
            <person name="Askin M."/>
            <person name="Barry K."/>
            <person name="Battaglia E."/>
            <person name="Bayram O."/>
            <person name="Benocci T."/>
            <person name="Braus-Stromeyer S.A."/>
            <person name="Caldana C."/>
            <person name="Canovas D."/>
            <person name="Cerqueira G.C."/>
            <person name="Chen F."/>
            <person name="Chen W."/>
            <person name="Choi C."/>
            <person name="Clum A."/>
            <person name="Dos Santos R.A."/>
            <person name="Damasio A.R."/>
            <person name="Diallinas G."/>
            <person name="Emri T."/>
            <person name="Fekete E."/>
            <person name="Flipphi M."/>
            <person name="Freyberg S."/>
            <person name="Gallo A."/>
            <person name="Gournas C."/>
            <person name="Habgood R."/>
            <person name="Hainaut M."/>
            <person name="Harispe M.L."/>
            <person name="Henrissat B."/>
            <person name="Hilden K.S."/>
            <person name="Hope R."/>
            <person name="Hossain A."/>
            <person name="Karabika E."/>
            <person name="Karaffa L."/>
            <person name="Karanyi Z."/>
            <person name="Krasevec N."/>
            <person name="Kuo A."/>
            <person name="Kusch H."/>
            <person name="LaButti K."/>
            <person name="Lagendijk E.L."/>
            <person name="Lapidus A."/>
            <person name="Levasseur A."/>
            <person name="Lindquist E."/>
            <person name="Lipzen A."/>
            <person name="Logrieco A.F."/>
            <person name="MacCabe A."/>
            <person name="Maekelae M.R."/>
            <person name="Malavazi I."/>
            <person name="Melin P."/>
            <person name="Meyer V."/>
            <person name="Mielnichuk N."/>
            <person name="Miskei M."/>
            <person name="Molnar A.P."/>
            <person name="Mule G."/>
            <person name="Ngan C.Y."/>
            <person name="Orejas M."/>
            <person name="Orosz E."/>
            <person name="Ouedraogo J.P."/>
            <person name="Overkamp K.M."/>
            <person name="Park H.-S."/>
            <person name="Perrone G."/>
            <person name="Piumi F."/>
            <person name="Punt P.J."/>
            <person name="Ram A.F."/>
            <person name="Ramon A."/>
            <person name="Rauscher S."/>
            <person name="Record E."/>
            <person name="Riano-Pachon D.M."/>
            <person name="Robert V."/>
            <person name="Roehrig J."/>
            <person name="Ruller R."/>
            <person name="Salamov A."/>
            <person name="Salih N.S."/>
            <person name="Samson R.A."/>
            <person name="Sandor E."/>
            <person name="Sanguinetti M."/>
            <person name="Schuetze T."/>
            <person name="Sepcic K."/>
            <person name="Shelest E."/>
            <person name="Sherlock G."/>
            <person name="Sophianopoulou V."/>
            <person name="Squina F.M."/>
            <person name="Sun H."/>
            <person name="Susca A."/>
            <person name="Todd R.B."/>
            <person name="Tsang A."/>
            <person name="Unkles S.E."/>
            <person name="van de Wiele N."/>
            <person name="van Rossen-Uffink D."/>
            <person name="Oliveira J.V."/>
            <person name="Vesth T.C."/>
            <person name="Visser J."/>
            <person name="Yu J.-H."/>
            <person name="Zhou M."/>
            <person name="Andersen M.R."/>
            <person name="Archer D.B."/>
            <person name="Baker S.E."/>
            <person name="Benoit I."/>
            <person name="Brakhage A.A."/>
            <person name="Braus G.H."/>
            <person name="Fischer R."/>
            <person name="Frisvad J.C."/>
            <person name="Goldman G.H."/>
            <person name="Houbraken J."/>
            <person name="Oakley B."/>
            <person name="Pocsi I."/>
            <person name="Scazzocchio C."/>
            <person name="Seiboth B."/>
            <person name="vanKuyk P.A."/>
            <person name="Wortman J."/>
            <person name="Dyer P.S."/>
            <person name="Grigoriev I.V."/>
        </authorList>
    </citation>
    <scope>NUCLEOTIDE SEQUENCE [LARGE SCALE GENOMIC DNA]</scope>
    <source>
        <strain evidence="2">CBS 593.65</strain>
    </source>
</reference>